<dbReference type="InterPro" id="IPR013087">
    <property type="entry name" value="Znf_C2H2_type"/>
</dbReference>
<feature type="region of interest" description="Disordered" evidence="1">
    <location>
        <begin position="156"/>
        <end position="205"/>
    </location>
</feature>
<dbReference type="Proteomes" id="UP000663848">
    <property type="component" value="Unassembled WGS sequence"/>
</dbReference>
<name>A0A817ZHN9_9BILA</name>
<dbReference type="PANTHER" id="PTHR33845">
    <property type="entry name" value="C2H2-TYPE DOMAIN-CONTAINING PROTEIN"/>
    <property type="match status" value="1"/>
</dbReference>
<dbReference type="EMBL" id="CAJNYT010001079">
    <property type="protein sequence ID" value="CAF3393233.1"/>
    <property type="molecule type" value="Genomic_DNA"/>
</dbReference>
<sequence>MARVNFCLVNDDECGGDKNGSLICLADINKKINKSQFPKTRTIAQAILYRADIEDESKVDLNKTFICDNHFSRLFAQFSPKKHKRCYTCNTLSGLSPPSTKRLRQISRKYAQRRIHSNFDLKHSYGEFMCELCRKDYDVYKAVFLSKRVSRFIERRKNQQKPTTDSLTMNTDNDDVINNSTSDEDSNTNSYADTDEDFLPGDDKESTTTLRKALDHLIDLCGNKYRTWVTQDYQALVGQTRLNYLCRGRSIIRTVMNIMAPNDANQLEIDLFDHQGDKNVVKLDGHFLSVMQGVTEAYNNAESWTTRREILSIIAPKINLKLIQSFIPGLTLGRFTAARRHTTEFGYGASIDKSPVMVQRFDYDQVEHFIDFITSEHVCTDLPFGEKCLKQSNGEELYVPNTIRNMIPTRIIQQYYIYCQESSLGFCPLGRSSLYSLLDVCKASTRKSLQGINYFAADAGEAFDSIEELISELHLDITKHRRVLENLKRGRQYLKSDYKVHVTKSSTIADHCATFALSDKLDKDFQQMCDHEHNDTCDECDILQPTFDEIKHDIGNSTADTQLSARLLAKFMSHEEAINVWKSHLLRAINQDLCREEILSTLADDSVYIHMDWVMKWLPEKYREGQSNFYGKRGLSWHISVVARKNEQSAKDPDETISEENSVEDENTYSYLIIVHVFDHCIQDSEAVIAILRDVLLRIKQVDDTVKDAYIRSDNAGCYHSAQTIFSLPLISNESKIRIRRIDFCDPQGGKGPCDRYAAVIKSHVRRFLDEKHNVTTAAEFVEAIYSNEGVQGVCAYEARLDQLILGPPSQLAKISLFHNFSFEPHGVRVHRSWKVGDGKFLPFSKIEPPDNISTILCSDTPKHKAVSFTKTQSKKKQHYSSKQSTDIPNNTFVSRLFDCYEEGCIKKFLNPGNLVSHLVVGKHQRLPERTSLRDTGMQIYASKLERVGQRELVSVALQNTTTTANRHAIRQNLSNGWALPKIRKVTRLTPKQIEYLTNKFNDGIKNNIRWKPETVAAEMECLKEKGAFVFAEKEFLKASQIRSYFSRLKSNRQKLNVEDFIDEDAERIQRRASYR</sequence>
<protein>
    <recommendedName>
        <fullName evidence="2">C2H2-type domain-containing protein</fullName>
    </recommendedName>
</protein>
<evidence type="ECO:0000259" key="2">
    <source>
        <dbReference type="PROSITE" id="PS00028"/>
    </source>
</evidence>
<dbReference type="PANTHER" id="PTHR33845:SF1">
    <property type="entry name" value="C2H2-TYPE DOMAIN-CONTAINING PROTEIN"/>
    <property type="match status" value="1"/>
</dbReference>
<evidence type="ECO:0000313" key="5">
    <source>
        <dbReference type="Proteomes" id="UP000663872"/>
    </source>
</evidence>
<reference evidence="3" key="1">
    <citation type="submission" date="2021-02" db="EMBL/GenBank/DDBJ databases">
        <authorList>
            <person name="Nowell W R."/>
        </authorList>
    </citation>
    <scope>NUCLEOTIDE SEQUENCE</scope>
</reference>
<dbReference type="AlphaFoldDB" id="A0A817ZHN9"/>
<feature type="domain" description="C2H2-type" evidence="2">
    <location>
        <begin position="900"/>
        <end position="924"/>
    </location>
</feature>
<evidence type="ECO:0000313" key="3">
    <source>
        <dbReference type="EMBL" id="CAF3393233.1"/>
    </source>
</evidence>
<evidence type="ECO:0000313" key="4">
    <source>
        <dbReference type="EMBL" id="CAF4877544.1"/>
    </source>
</evidence>
<comment type="caution">
    <text evidence="3">The sequence shown here is derived from an EMBL/GenBank/DDBJ whole genome shotgun (WGS) entry which is preliminary data.</text>
</comment>
<feature type="compositionally biased region" description="Polar residues" evidence="1">
    <location>
        <begin position="160"/>
        <end position="171"/>
    </location>
</feature>
<dbReference type="EMBL" id="CAJOBR010008316">
    <property type="protein sequence ID" value="CAF4877544.1"/>
    <property type="molecule type" value="Genomic_DNA"/>
</dbReference>
<accession>A0A817ZHN9</accession>
<gene>
    <name evidence="3" type="ORF">GRG538_LOCUS9314</name>
    <name evidence="4" type="ORF">QYT958_LOCUS29113</name>
</gene>
<dbReference type="PROSITE" id="PS00028">
    <property type="entry name" value="ZINC_FINGER_C2H2_1"/>
    <property type="match status" value="1"/>
</dbReference>
<organism evidence="3 5">
    <name type="scientific">Rotaria socialis</name>
    <dbReference type="NCBI Taxonomy" id="392032"/>
    <lineage>
        <taxon>Eukaryota</taxon>
        <taxon>Metazoa</taxon>
        <taxon>Spiralia</taxon>
        <taxon>Gnathifera</taxon>
        <taxon>Rotifera</taxon>
        <taxon>Eurotatoria</taxon>
        <taxon>Bdelloidea</taxon>
        <taxon>Philodinida</taxon>
        <taxon>Philodinidae</taxon>
        <taxon>Rotaria</taxon>
    </lineage>
</organism>
<proteinExistence type="predicted"/>
<evidence type="ECO:0000256" key="1">
    <source>
        <dbReference type="SAM" id="MobiDB-lite"/>
    </source>
</evidence>
<dbReference type="Proteomes" id="UP000663872">
    <property type="component" value="Unassembled WGS sequence"/>
</dbReference>